<evidence type="ECO:0000313" key="3">
    <source>
        <dbReference type="EMBL" id="MER6909837.1"/>
    </source>
</evidence>
<dbReference type="RefSeq" id="WP_350726215.1">
    <property type="nucleotide sequence ID" value="NZ_JBEPCO010000089.1"/>
</dbReference>
<feature type="chain" id="PRO_5046592929" description="Lipoprotein" evidence="2">
    <location>
        <begin position="22"/>
        <end position="186"/>
    </location>
</feature>
<evidence type="ECO:0000313" key="4">
    <source>
        <dbReference type="Proteomes" id="UP001490330"/>
    </source>
</evidence>
<name>A0ABV1VTM2_9ACTN</name>
<comment type="caution">
    <text evidence="3">The sequence shown here is derived from an EMBL/GenBank/DDBJ whole genome shotgun (WGS) entry which is preliminary data.</text>
</comment>
<reference evidence="3 4" key="1">
    <citation type="submission" date="2024-06" db="EMBL/GenBank/DDBJ databases">
        <title>The Natural Products Discovery Center: Release of the First 8490 Sequenced Strains for Exploring Actinobacteria Biosynthetic Diversity.</title>
        <authorList>
            <person name="Kalkreuter E."/>
            <person name="Kautsar S.A."/>
            <person name="Yang D."/>
            <person name="Bader C.D."/>
            <person name="Teijaro C.N."/>
            <person name="Fluegel L."/>
            <person name="Davis C.M."/>
            <person name="Simpson J.R."/>
            <person name="Lauterbach L."/>
            <person name="Steele A.D."/>
            <person name="Gui C."/>
            <person name="Meng S."/>
            <person name="Li G."/>
            <person name="Viehrig K."/>
            <person name="Ye F."/>
            <person name="Su P."/>
            <person name="Kiefer A.F."/>
            <person name="Nichols A."/>
            <person name="Cepeda A.J."/>
            <person name="Yan W."/>
            <person name="Fan B."/>
            <person name="Jiang Y."/>
            <person name="Adhikari A."/>
            <person name="Zheng C.-J."/>
            <person name="Schuster L."/>
            <person name="Cowan T.M."/>
            <person name="Smanski M.J."/>
            <person name="Chevrette M.G."/>
            <person name="De Carvalho L.P.S."/>
            <person name="Shen B."/>
        </authorList>
    </citation>
    <scope>NUCLEOTIDE SEQUENCE [LARGE SCALE GENOMIC DNA]</scope>
    <source>
        <strain evidence="3 4">NPDC000632</strain>
    </source>
</reference>
<dbReference type="Proteomes" id="UP001490330">
    <property type="component" value="Unassembled WGS sequence"/>
</dbReference>
<feature type="region of interest" description="Disordered" evidence="1">
    <location>
        <begin position="152"/>
        <end position="186"/>
    </location>
</feature>
<dbReference type="EMBL" id="JBEPCV010000082">
    <property type="protein sequence ID" value="MER6909837.1"/>
    <property type="molecule type" value="Genomic_DNA"/>
</dbReference>
<feature type="signal peptide" evidence="2">
    <location>
        <begin position="1"/>
        <end position="21"/>
    </location>
</feature>
<accession>A0ABV1VTM2</accession>
<proteinExistence type="predicted"/>
<sequence>MSARHAAVASTLLLLTAVACTSGESTDDAAGSSAPSTSRPAPSRQGVTVTPPELDPESGEVFAGRHGVTRGSASFSYEAGSQGKALIVAVSCLGTGTIKVTVPVLGTDFPLECGAGEPAVTYNQLAMQAAHRAGTVTVTAPSTATWAITVGRGNTAEQDPPHRDDLPDQPFPPTAGPKHHRAGRRR</sequence>
<keyword evidence="2" id="KW-0732">Signal</keyword>
<evidence type="ECO:0008006" key="5">
    <source>
        <dbReference type="Google" id="ProtNLM"/>
    </source>
</evidence>
<dbReference type="PROSITE" id="PS51257">
    <property type="entry name" value="PROKAR_LIPOPROTEIN"/>
    <property type="match status" value="1"/>
</dbReference>
<evidence type="ECO:0000256" key="2">
    <source>
        <dbReference type="SAM" id="SignalP"/>
    </source>
</evidence>
<evidence type="ECO:0000256" key="1">
    <source>
        <dbReference type="SAM" id="MobiDB-lite"/>
    </source>
</evidence>
<feature type="region of interest" description="Disordered" evidence="1">
    <location>
        <begin position="25"/>
        <end position="59"/>
    </location>
</feature>
<keyword evidence="4" id="KW-1185">Reference proteome</keyword>
<gene>
    <name evidence="3" type="ORF">ABT322_40345</name>
</gene>
<feature type="compositionally biased region" description="Low complexity" evidence="1">
    <location>
        <begin position="29"/>
        <end position="43"/>
    </location>
</feature>
<feature type="compositionally biased region" description="Basic residues" evidence="1">
    <location>
        <begin position="177"/>
        <end position="186"/>
    </location>
</feature>
<organism evidence="3 4">
    <name type="scientific">Streptomyces flaveolus</name>
    <dbReference type="NCBI Taxonomy" id="67297"/>
    <lineage>
        <taxon>Bacteria</taxon>
        <taxon>Bacillati</taxon>
        <taxon>Actinomycetota</taxon>
        <taxon>Actinomycetes</taxon>
        <taxon>Kitasatosporales</taxon>
        <taxon>Streptomycetaceae</taxon>
        <taxon>Streptomyces</taxon>
    </lineage>
</organism>
<protein>
    <recommendedName>
        <fullName evidence="5">Lipoprotein</fullName>
    </recommendedName>
</protein>